<dbReference type="GO" id="GO:0016020">
    <property type="term" value="C:membrane"/>
    <property type="evidence" value="ECO:0007669"/>
    <property type="project" value="InterPro"/>
</dbReference>
<name>A0AAN8F5B1_TRICO</name>
<evidence type="ECO:0000313" key="2">
    <source>
        <dbReference type="Proteomes" id="UP001331761"/>
    </source>
</evidence>
<comment type="caution">
    <text evidence="1">The sequence shown here is derived from an EMBL/GenBank/DDBJ whole genome shotgun (WGS) entry which is preliminary data.</text>
</comment>
<dbReference type="GO" id="GO:0005509">
    <property type="term" value="F:calcium ion binding"/>
    <property type="evidence" value="ECO:0007669"/>
    <property type="project" value="InterPro"/>
</dbReference>
<dbReference type="CDD" id="cd11304">
    <property type="entry name" value="Cadherin_repeat"/>
    <property type="match status" value="1"/>
</dbReference>
<evidence type="ECO:0000313" key="1">
    <source>
        <dbReference type="EMBL" id="KAK5973440.1"/>
    </source>
</evidence>
<gene>
    <name evidence="1" type="ORF">GCK32_012484</name>
</gene>
<dbReference type="InterPro" id="IPR015919">
    <property type="entry name" value="Cadherin-like_sf"/>
</dbReference>
<dbReference type="Gene3D" id="2.60.40.60">
    <property type="entry name" value="Cadherins"/>
    <property type="match status" value="1"/>
</dbReference>
<protein>
    <recommendedName>
        <fullName evidence="3">Cadherin domain-containing protein</fullName>
    </recommendedName>
</protein>
<keyword evidence="2" id="KW-1185">Reference proteome</keyword>
<accession>A0AAN8F5B1</accession>
<proteinExistence type="predicted"/>
<reference evidence="1 2" key="1">
    <citation type="submission" date="2019-10" db="EMBL/GenBank/DDBJ databases">
        <title>Assembly and Annotation for the nematode Trichostrongylus colubriformis.</title>
        <authorList>
            <person name="Martin J."/>
        </authorList>
    </citation>
    <scope>NUCLEOTIDE SEQUENCE [LARGE SCALE GENOMIC DNA]</scope>
    <source>
        <strain evidence="1">G859</strain>
        <tissue evidence="1">Whole worm</tissue>
    </source>
</reference>
<dbReference type="EMBL" id="WIXE01015474">
    <property type="protein sequence ID" value="KAK5973440.1"/>
    <property type="molecule type" value="Genomic_DNA"/>
</dbReference>
<evidence type="ECO:0008006" key="3">
    <source>
        <dbReference type="Google" id="ProtNLM"/>
    </source>
</evidence>
<dbReference type="AlphaFoldDB" id="A0AAN8F5B1"/>
<dbReference type="Proteomes" id="UP001331761">
    <property type="component" value="Unassembled WGS sequence"/>
</dbReference>
<organism evidence="1 2">
    <name type="scientific">Trichostrongylus colubriformis</name>
    <name type="common">Black scour worm</name>
    <dbReference type="NCBI Taxonomy" id="6319"/>
    <lineage>
        <taxon>Eukaryota</taxon>
        <taxon>Metazoa</taxon>
        <taxon>Ecdysozoa</taxon>
        <taxon>Nematoda</taxon>
        <taxon>Chromadorea</taxon>
        <taxon>Rhabditida</taxon>
        <taxon>Rhabditina</taxon>
        <taxon>Rhabditomorpha</taxon>
        <taxon>Strongyloidea</taxon>
        <taxon>Trichostrongylidae</taxon>
        <taxon>Trichostrongylus</taxon>
    </lineage>
</organism>
<dbReference type="SUPFAM" id="SSF49313">
    <property type="entry name" value="Cadherin-like"/>
    <property type="match status" value="1"/>
</dbReference>
<sequence>MDESLDLVVTAWNVFDPNKNASRVLRVAVEDVDDVAPEFPTGATTLFTVPRSTDPTGGVIGRVSAAKGDNDDLHYYLLPKCTQKFDHFSVSERSGEVSVIAADEFALSHRTEICILARYS</sequence>